<dbReference type="RefSeq" id="WP_237239651.1">
    <property type="nucleotide sequence ID" value="NZ_JAKKDU010000008.1"/>
</dbReference>
<dbReference type="InterPro" id="IPR002220">
    <property type="entry name" value="DapA-like"/>
</dbReference>
<name>A0AAE3EQS0_9FLAO</name>
<dbReference type="EMBL" id="JAKKDU010000008">
    <property type="protein sequence ID" value="MCF7568305.1"/>
    <property type="molecule type" value="Genomic_DNA"/>
</dbReference>
<keyword evidence="3" id="KW-1185">Reference proteome</keyword>
<accession>A0AAE3EQS0</accession>
<organism evidence="2 3">
    <name type="scientific">Wocania arenilitoris</name>
    <dbReference type="NCBI Taxonomy" id="2044858"/>
    <lineage>
        <taxon>Bacteria</taxon>
        <taxon>Pseudomonadati</taxon>
        <taxon>Bacteroidota</taxon>
        <taxon>Flavobacteriia</taxon>
        <taxon>Flavobacteriales</taxon>
        <taxon>Flavobacteriaceae</taxon>
        <taxon>Wocania</taxon>
    </lineage>
</organism>
<dbReference type="InterPro" id="IPR013785">
    <property type="entry name" value="Aldolase_TIM"/>
</dbReference>
<evidence type="ECO:0000313" key="2">
    <source>
        <dbReference type="EMBL" id="MCF7568305.1"/>
    </source>
</evidence>
<dbReference type="GO" id="GO:0008840">
    <property type="term" value="F:4-hydroxy-tetrahydrodipicolinate synthase activity"/>
    <property type="evidence" value="ECO:0007669"/>
    <property type="project" value="TreeGrafter"/>
</dbReference>
<keyword evidence="1" id="KW-0456">Lyase</keyword>
<dbReference type="PANTHER" id="PTHR12128">
    <property type="entry name" value="DIHYDRODIPICOLINATE SYNTHASE"/>
    <property type="match status" value="1"/>
</dbReference>
<gene>
    <name evidence="2" type="ORF">L3X37_08005</name>
</gene>
<dbReference type="Proteomes" id="UP001199795">
    <property type="component" value="Unassembled WGS sequence"/>
</dbReference>
<dbReference type="Pfam" id="PF00701">
    <property type="entry name" value="DHDPS"/>
    <property type="match status" value="1"/>
</dbReference>
<reference evidence="2" key="1">
    <citation type="submission" date="2022-01" db="EMBL/GenBank/DDBJ databases">
        <title>Draft genome sequence of Sabulilitoribacter arenilitoris KCTC 52401.</title>
        <authorList>
            <person name="Oh J.-S."/>
        </authorList>
    </citation>
    <scope>NUCLEOTIDE SEQUENCE</scope>
    <source>
        <strain evidence="2">HMF6543</strain>
    </source>
</reference>
<dbReference type="PANTHER" id="PTHR12128:SF72">
    <property type="entry name" value="DIHYDRODIPICOLINATE SYNTHASE"/>
    <property type="match status" value="1"/>
</dbReference>
<sequence length="337" mass="36560">MHYFLAEFCITFIKIKLITMSLKWEGVMPAVFTWLKESKSGALEMDPDATQKYAAGILKVQGKGGSRMNGLVGSGTLGENSYLSTKQRLSLLKALSEVAKEYNVPLISGAAAETKEELAKIVEGLAKVGVDTVMVMPPKTKELPSDEDMYSYYELAEFTARGAGVSVMPYNNPDAAGYHALSTELLLKLAELPNINALKISTIDVSIIETMMLANKDLKILAGVDTVTVHAGLAGACGGITGVGCIFPKASVSMQEYVSNGQWAEANKISQAMNSISYLDAQPLLMEYLKLAMGIHHNDVAGGLRTFGKKLTQQQIDDVHTRYILAKERLEILDLID</sequence>
<evidence type="ECO:0000256" key="1">
    <source>
        <dbReference type="ARBA" id="ARBA00023239"/>
    </source>
</evidence>
<dbReference type="AlphaFoldDB" id="A0AAE3EQS0"/>
<dbReference type="SUPFAM" id="SSF51569">
    <property type="entry name" value="Aldolase"/>
    <property type="match status" value="1"/>
</dbReference>
<dbReference type="CDD" id="cd00408">
    <property type="entry name" value="DHDPS-like"/>
    <property type="match status" value="1"/>
</dbReference>
<protein>
    <submittedName>
        <fullName evidence="2">Dihydrodipicolinate synthase family protein</fullName>
    </submittedName>
</protein>
<dbReference type="SMART" id="SM01130">
    <property type="entry name" value="DHDPS"/>
    <property type="match status" value="1"/>
</dbReference>
<evidence type="ECO:0000313" key="3">
    <source>
        <dbReference type="Proteomes" id="UP001199795"/>
    </source>
</evidence>
<comment type="caution">
    <text evidence="2">The sequence shown here is derived from an EMBL/GenBank/DDBJ whole genome shotgun (WGS) entry which is preliminary data.</text>
</comment>
<dbReference type="Gene3D" id="3.20.20.70">
    <property type="entry name" value="Aldolase class I"/>
    <property type="match status" value="1"/>
</dbReference>
<proteinExistence type="predicted"/>